<dbReference type="KEGG" id="pbr:PB2503_00200"/>
<organism evidence="3 4">
    <name type="scientific">Parvularcula bermudensis (strain ATCC BAA-594 / HTCC2503 / KCTC 12087)</name>
    <dbReference type="NCBI Taxonomy" id="314260"/>
    <lineage>
        <taxon>Bacteria</taxon>
        <taxon>Pseudomonadati</taxon>
        <taxon>Pseudomonadota</taxon>
        <taxon>Alphaproteobacteria</taxon>
        <taxon>Parvularculales</taxon>
        <taxon>Parvularculaceae</taxon>
        <taxon>Parvularcula</taxon>
    </lineage>
</organism>
<feature type="transmembrane region" description="Helical" evidence="1">
    <location>
        <begin position="21"/>
        <end position="43"/>
    </location>
</feature>
<evidence type="ECO:0000313" key="3">
    <source>
        <dbReference type="EMBL" id="ADM10809.1"/>
    </source>
</evidence>
<sequence length="122" mass="13170">MLHWEILNRVSVRTAKLTAPRFGIICLGLILLHFAEVGLYAAGFELGRAVGIGTFSKPPGADFMDVYYFSLATFTTLGLGKAMPEGHLAFIAGVEAFNGFLCISMSASMLFKLMPEVTKSST</sequence>
<feature type="transmembrane region" description="Helical" evidence="1">
    <location>
        <begin position="87"/>
        <end position="111"/>
    </location>
</feature>
<keyword evidence="1" id="KW-0812">Transmembrane</keyword>
<evidence type="ECO:0000313" key="4">
    <source>
        <dbReference type="Proteomes" id="UP000001302"/>
    </source>
</evidence>
<dbReference type="AlphaFoldDB" id="E0THZ8"/>
<keyword evidence="4" id="KW-1185">Reference proteome</keyword>
<keyword evidence="1" id="KW-0472">Membrane</keyword>
<feature type="transmembrane region" description="Helical" evidence="1">
    <location>
        <begin position="63"/>
        <end position="80"/>
    </location>
</feature>
<dbReference type="Proteomes" id="UP000001302">
    <property type="component" value="Chromosome"/>
</dbReference>
<dbReference type="OrthoDB" id="2974133at2"/>
<accession>E0THZ8</accession>
<evidence type="ECO:0000259" key="2">
    <source>
        <dbReference type="Pfam" id="PF07885"/>
    </source>
</evidence>
<reference evidence="4" key="1">
    <citation type="submission" date="2010-08" db="EMBL/GenBank/DDBJ databases">
        <title>Genome sequence of Parvularcula bermudensis HTCC2503.</title>
        <authorList>
            <person name="Kang D.-M."/>
            <person name="Oh H.-M."/>
            <person name="Cho J.-C."/>
        </authorList>
    </citation>
    <scope>NUCLEOTIDE SEQUENCE [LARGE SCALE GENOMIC DNA]</scope>
    <source>
        <strain evidence="4">ATCC BAA-594 / HTCC2503 / KCTC 12087</strain>
    </source>
</reference>
<protein>
    <recommendedName>
        <fullName evidence="2">Potassium channel domain-containing protein</fullName>
    </recommendedName>
</protein>
<evidence type="ECO:0000256" key="1">
    <source>
        <dbReference type="SAM" id="Phobius"/>
    </source>
</evidence>
<name>E0THZ8_PARBH</name>
<dbReference type="SUPFAM" id="SSF81324">
    <property type="entry name" value="Voltage-gated potassium channels"/>
    <property type="match status" value="1"/>
</dbReference>
<dbReference type="EMBL" id="CP002156">
    <property type="protein sequence ID" value="ADM10809.1"/>
    <property type="molecule type" value="Genomic_DNA"/>
</dbReference>
<dbReference type="InterPro" id="IPR013099">
    <property type="entry name" value="K_chnl_dom"/>
</dbReference>
<dbReference type="Gene3D" id="1.10.287.70">
    <property type="match status" value="1"/>
</dbReference>
<dbReference type="STRING" id="314260.PB2503_00200"/>
<dbReference type="RefSeq" id="WP_013301783.1">
    <property type="nucleotide sequence ID" value="NC_014414.1"/>
</dbReference>
<reference evidence="3 4" key="2">
    <citation type="journal article" date="2011" name="J. Bacteriol.">
        <title>Complete genome sequence of strain HTCC2503T of Parvularcula bermudensis, the type species of the order "Parvularculales" in the class Alphaproteobacteria.</title>
        <authorList>
            <person name="Oh H.M."/>
            <person name="Kang I."/>
            <person name="Vergin K.L."/>
            <person name="Kang D."/>
            <person name="Rhee K.H."/>
            <person name="Giovannoni S.J."/>
            <person name="Cho J.C."/>
        </authorList>
    </citation>
    <scope>NUCLEOTIDE SEQUENCE [LARGE SCALE GENOMIC DNA]</scope>
    <source>
        <strain evidence="4">ATCC BAA-594 / HTCC2503 / KCTC 12087</strain>
    </source>
</reference>
<proteinExistence type="predicted"/>
<dbReference type="Pfam" id="PF07885">
    <property type="entry name" value="Ion_trans_2"/>
    <property type="match status" value="1"/>
</dbReference>
<feature type="domain" description="Potassium channel" evidence="2">
    <location>
        <begin position="58"/>
        <end position="114"/>
    </location>
</feature>
<dbReference type="HOGENOM" id="CLU_116321_0_0_5"/>
<gene>
    <name evidence="3" type="ordered locus">PB2503_00200</name>
</gene>
<keyword evidence="1" id="KW-1133">Transmembrane helix</keyword>